<accession>A0A550BU38</accession>
<organism evidence="2 3">
    <name type="scientific">Schizophyllum amplum</name>
    <dbReference type="NCBI Taxonomy" id="97359"/>
    <lineage>
        <taxon>Eukaryota</taxon>
        <taxon>Fungi</taxon>
        <taxon>Dikarya</taxon>
        <taxon>Basidiomycota</taxon>
        <taxon>Agaricomycotina</taxon>
        <taxon>Agaricomycetes</taxon>
        <taxon>Agaricomycetidae</taxon>
        <taxon>Agaricales</taxon>
        <taxon>Schizophyllaceae</taxon>
        <taxon>Schizophyllum</taxon>
    </lineage>
</organism>
<gene>
    <name evidence="2" type="ORF">BD626DRAFT_520929</name>
</gene>
<proteinExistence type="predicted"/>
<keyword evidence="3" id="KW-1185">Reference proteome</keyword>
<evidence type="ECO:0000313" key="2">
    <source>
        <dbReference type="EMBL" id="TRM56055.1"/>
    </source>
</evidence>
<protein>
    <submittedName>
        <fullName evidence="2">Uncharacterized protein</fullName>
    </submittedName>
</protein>
<feature type="non-terminal residue" evidence="2">
    <location>
        <position position="1"/>
    </location>
</feature>
<name>A0A550BU38_9AGAR</name>
<feature type="compositionally biased region" description="Acidic residues" evidence="1">
    <location>
        <begin position="123"/>
        <end position="134"/>
    </location>
</feature>
<feature type="region of interest" description="Disordered" evidence="1">
    <location>
        <begin position="102"/>
        <end position="154"/>
    </location>
</feature>
<dbReference type="EMBL" id="VDMD01000081">
    <property type="protein sequence ID" value="TRM56055.1"/>
    <property type="molecule type" value="Genomic_DNA"/>
</dbReference>
<dbReference type="Proteomes" id="UP000320762">
    <property type="component" value="Unassembled WGS sequence"/>
</dbReference>
<reference evidence="2 3" key="1">
    <citation type="journal article" date="2019" name="New Phytol.">
        <title>Comparative genomics reveals unique wood-decay strategies and fruiting body development in the Schizophyllaceae.</title>
        <authorList>
            <person name="Almasi E."/>
            <person name="Sahu N."/>
            <person name="Krizsan K."/>
            <person name="Balint B."/>
            <person name="Kovacs G.M."/>
            <person name="Kiss B."/>
            <person name="Cseklye J."/>
            <person name="Drula E."/>
            <person name="Henrissat B."/>
            <person name="Nagy I."/>
            <person name="Chovatia M."/>
            <person name="Adam C."/>
            <person name="LaButti K."/>
            <person name="Lipzen A."/>
            <person name="Riley R."/>
            <person name="Grigoriev I.V."/>
            <person name="Nagy L.G."/>
        </authorList>
    </citation>
    <scope>NUCLEOTIDE SEQUENCE [LARGE SCALE GENOMIC DNA]</scope>
    <source>
        <strain evidence="2 3">NL-1724</strain>
    </source>
</reference>
<comment type="caution">
    <text evidence="2">The sequence shown here is derived from an EMBL/GenBank/DDBJ whole genome shotgun (WGS) entry which is preliminary data.</text>
</comment>
<evidence type="ECO:0000313" key="3">
    <source>
        <dbReference type="Proteomes" id="UP000320762"/>
    </source>
</evidence>
<evidence type="ECO:0000256" key="1">
    <source>
        <dbReference type="SAM" id="MobiDB-lite"/>
    </source>
</evidence>
<dbReference type="AlphaFoldDB" id="A0A550BU38"/>
<sequence length="217" mass="23796">RQVHEGRVGDRSSFRVLQVFNLLGCRALHLPWRLSRHCEQGSSACRAASAEGATPAHSLPKRPLRAVVDWQTRRDQPENSCSAFGLSLPCLLSSRSRPATGFPFGAGSRPPALSPSCEKSSEEHDEATDGEDAEPAVRAATPRSSGRAPLPTRIRTGTPAVRRQSPAGLAHWTYAFVPLCTRSTTHRPRPRRGILIASDTSHQSWLLPSNRVHEQQF</sequence>